<proteinExistence type="predicted"/>
<accession>A0A191ZIB3</accession>
<keyword evidence="2" id="KW-1185">Reference proteome</keyword>
<gene>
    <name evidence="1" type="ORF">A9404_09480</name>
</gene>
<dbReference type="Proteomes" id="UP000078596">
    <property type="component" value="Chromosome"/>
</dbReference>
<protein>
    <submittedName>
        <fullName evidence="1">Uncharacterized protein</fullName>
    </submittedName>
</protein>
<evidence type="ECO:0000313" key="1">
    <source>
        <dbReference type="EMBL" id="ANJ67592.1"/>
    </source>
</evidence>
<dbReference type="KEGG" id="haz:A9404_09480"/>
<organism evidence="1 2">
    <name type="scientific">Halothiobacillus diazotrophicus</name>
    <dbReference type="NCBI Taxonomy" id="1860122"/>
    <lineage>
        <taxon>Bacteria</taxon>
        <taxon>Pseudomonadati</taxon>
        <taxon>Pseudomonadota</taxon>
        <taxon>Gammaproteobacteria</taxon>
        <taxon>Chromatiales</taxon>
        <taxon>Halothiobacillaceae</taxon>
        <taxon>Halothiobacillus</taxon>
    </lineage>
</organism>
<evidence type="ECO:0000313" key="2">
    <source>
        <dbReference type="Proteomes" id="UP000078596"/>
    </source>
</evidence>
<name>A0A191ZIB3_9GAMM</name>
<sequence>MAPLAILIFLLWAYVLPYQAAVQIDKSLAVWARAHAGWRLERLGGGAYERSYRITWTAQADSAPSIRAGLTVRIRPVGWSSDQGQRQWGWATFSLSMAPDSPIQMFRWPDDPWHLSGLVGWLGTWEMALPRSGPESGSAHLTYDPRSGRWQGALNLPAWTVKTPSSTWRFGRSSIDLDLHISPATGDSTPFAGILGEVGVDVRRLGWVGPTERGLVDDVQARLRQSAHHAGKLRDLIGSVSIGAARSVATTLGASQVTFGIFDAEPDVLQRLVDLGLRIPTLAVTPPAVATPDALWSALEHDRAQPALMDLLNALRRAEVHLDALRYQGPQGSVAVRGVAYGPRFSMSASSPKRAGEVPCWQAQFAIEMDDAWLAQWPSDEVLRWSARLQHRQNRWVGDFAYGVKGWQVSSRPVDISTIPPQD</sequence>
<dbReference type="STRING" id="1860122.A9404_09480"/>
<dbReference type="EMBL" id="CP016027">
    <property type="protein sequence ID" value="ANJ67592.1"/>
    <property type="molecule type" value="Genomic_DNA"/>
</dbReference>
<reference evidence="1 2" key="1">
    <citation type="submission" date="2016-06" db="EMBL/GenBank/DDBJ databases">
        <title>Insight into the functional genes involving in sulfur oxidation in Pearl River water.</title>
        <authorList>
            <person name="Luo J."/>
            <person name="Tan X."/>
            <person name="Lin W."/>
        </authorList>
    </citation>
    <scope>NUCLEOTIDE SEQUENCE [LARGE SCALE GENOMIC DNA]</scope>
    <source>
        <strain evidence="1 2">LS2</strain>
    </source>
</reference>
<dbReference type="AlphaFoldDB" id="A0A191ZIB3"/>